<organism evidence="3 4">
    <name type="scientific">Motilibacter rhizosphaerae</name>
    <dbReference type="NCBI Taxonomy" id="598652"/>
    <lineage>
        <taxon>Bacteria</taxon>
        <taxon>Bacillati</taxon>
        <taxon>Actinomycetota</taxon>
        <taxon>Actinomycetes</taxon>
        <taxon>Motilibacterales</taxon>
        <taxon>Motilibacteraceae</taxon>
        <taxon>Motilibacter</taxon>
    </lineage>
</organism>
<dbReference type="Pfam" id="PF10263">
    <property type="entry name" value="SprT-like"/>
    <property type="match status" value="1"/>
</dbReference>
<accession>A0A4Q7NNL9</accession>
<dbReference type="InterPro" id="IPR006640">
    <property type="entry name" value="SprT-like_domain"/>
</dbReference>
<protein>
    <submittedName>
        <fullName evidence="3">SprT-like family protein</fullName>
    </submittedName>
</protein>
<dbReference type="AlphaFoldDB" id="A0A4Q7NNL9"/>
<evidence type="ECO:0000259" key="2">
    <source>
        <dbReference type="SMART" id="SM00731"/>
    </source>
</evidence>
<dbReference type="GO" id="GO:0006950">
    <property type="term" value="P:response to stress"/>
    <property type="evidence" value="ECO:0007669"/>
    <property type="project" value="UniProtKB-ARBA"/>
</dbReference>
<evidence type="ECO:0000313" key="3">
    <source>
        <dbReference type="EMBL" id="RZS86829.1"/>
    </source>
</evidence>
<dbReference type="EMBL" id="SGXD01000003">
    <property type="protein sequence ID" value="RZS86829.1"/>
    <property type="molecule type" value="Genomic_DNA"/>
</dbReference>
<proteinExistence type="predicted"/>
<keyword evidence="4" id="KW-1185">Reference proteome</keyword>
<feature type="domain" description="SprT-like" evidence="2">
    <location>
        <begin position="4"/>
        <end position="142"/>
    </location>
</feature>
<dbReference type="Proteomes" id="UP000293638">
    <property type="component" value="Unassembled WGS sequence"/>
</dbReference>
<evidence type="ECO:0000256" key="1">
    <source>
        <dbReference type="SAM" id="MobiDB-lite"/>
    </source>
</evidence>
<comment type="caution">
    <text evidence="3">The sequence shown here is derived from an EMBL/GenBank/DDBJ whole genome shotgun (WGS) entry which is preliminary data.</text>
</comment>
<sequence length="264" mass="28423">MDGMDLDDARRLAQALLAEHGLHDWTFRYDRARTRAGLCDARARVVSLSRALTELHDEAEVRETLLHEVAHALVGPGHGHDAVWRATARRIGASGERCVPATAARVEGEWVGTCPAGHTTSAHRSPVRVRSCRRCSDRFSLDAVFAWTRAGEPADLHPRYRAELARLRAAAAAAGGQGPDAVPAPRTPAAPLLEVGARVLVVAPGPYRGTRGTVLKRGRTRYHLRTASGVLTAPFAAVAPLPAAPRSPVRGRRHPSVAARHPRV</sequence>
<dbReference type="SMART" id="SM00731">
    <property type="entry name" value="SprT"/>
    <property type="match status" value="1"/>
</dbReference>
<name>A0A4Q7NNL9_9ACTN</name>
<evidence type="ECO:0000313" key="4">
    <source>
        <dbReference type="Proteomes" id="UP000293638"/>
    </source>
</evidence>
<feature type="region of interest" description="Disordered" evidence="1">
    <location>
        <begin position="243"/>
        <end position="264"/>
    </location>
</feature>
<reference evidence="3 4" key="1">
    <citation type="submission" date="2019-02" db="EMBL/GenBank/DDBJ databases">
        <title>Genomic Encyclopedia of Type Strains, Phase IV (KMG-IV): sequencing the most valuable type-strain genomes for metagenomic binning, comparative biology and taxonomic classification.</title>
        <authorList>
            <person name="Goeker M."/>
        </authorList>
    </citation>
    <scope>NUCLEOTIDE SEQUENCE [LARGE SCALE GENOMIC DNA]</scope>
    <source>
        <strain evidence="3 4">DSM 45622</strain>
    </source>
</reference>
<gene>
    <name evidence="3" type="ORF">EV189_2245</name>
</gene>
<feature type="compositionally biased region" description="Basic residues" evidence="1">
    <location>
        <begin position="249"/>
        <end position="264"/>
    </location>
</feature>